<accession>A0A1B1PAD9</accession>
<proteinExistence type="predicted"/>
<sequence length="198" mass="22069">MALQTITLDFTGKIAGSTTQNPNIAYFNDVEFTQLQYDQIFGSELRVATTDVLKFEFPVPTEAQINLQSVGIYYKSKLDSGENELRSSDKGVYNDDTTMYKQKLLEIYGIDIQDQTIKFNITTTGDYGVYEVKCDVTYDDAGLNIYGGQYQYNDTGGVVVTVPIQNKKLEEITTELEGRPANSVTNVTFAQVGTELVP</sequence>
<dbReference type="OrthoDB" id="8525at10239"/>
<dbReference type="Proteomes" id="UP000201440">
    <property type="component" value="Segment"/>
</dbReference>
<dbReference type="RefSeq" id="YP_009292358.1">
    <property type="nucleotide sequence ID" value="NC_031121.1"/>
</dbReference>
<reference evidence="1 2" key="1">
    <citation type="submission" date="2016-05" db="EMBL/GenBank/DDBJ databases">
        <authorList>
            <person name="Lavstsen T."/>
            <person name="Jespersen J.S."/>
        </authorList>
    </citation>
    <scope>NUCLEOTIDE SEQUENCE [LARGE SCALE GENOMIC DNA]</scope>
</reference>
<evidence type="ECO:0000313" key="2">
    <source>
        <dbReference type="Proteomes" id="UP000201440"/>
    </source>
</evidence>
<dbReference type="GeneID" id="29068872"/>
<gene>
    <name evidence="1" type="ORF">AURORA_7</name>
</gene>
<dbReference type="KEGG" id="vg:29068872"/>
<dbReference type="EMBL" id="KX349899">
    <property type="protein sequence ID" value="ANT41121.1"/>
    <property type="molecule type" value="Genomic_DNA"/>
</dbReference>
<name>A0A1B1PAD9_9CAUD</name>
<keyword evidence="2" id="KW-1185">Reference proteome</keyword>
<protein>
    <submittedName>
        <fullName evidence="1">Uncharacterized protein</fullName>
    </submittedName>
</protein>
<evidence type="ECO:0000313" key="1">
    <source>
        <dbReference type="EMBL" id="ANT41121.1"/>
    </source>
</evidence>
<organism evidence="1 2">
    <name type="scientific">Bacillus phage Aurora</name>
    <dbReference type="NCBI Taxonomy" id="1874000"/>
    <lineage>
        <taxon>Viruses</taxon>
        <taxon>Duplodnaviria</taxon>
        <taxon>Heunggongvirae</taxon>
        <taxon>Uroviricota</taxon>
        <taxon>Caudoviricetes</taxon>
        <taxon>Salasmaviridae</taxon>
        <taxon>Northropvirinae</taxon>
        <taxon>Claudivirus</taxon>
        <taxon>Claudivirus aurora</taxon>
    </lineage>
</organism>